<evidence type="ECO:0000256" key="17">
    <source>
        <dbReference type="ARBA" id="ARBA00048679"/>
    </source>
</evidence>
<evidence type="ECO:0000256" key="11">
    <source>
        <dbReference type="ARBA" id="ARBA00022777"/>
    </source>
</evidence>
<dbReference type="PROSITE" id="PS00915">
    <property type="entry name" value="PI3_4_KINASE_1"/>
    <property type="match status" value="1"/>
</dbReference>
<dbReference type="InterPro" id="IPR003152">
    <property type="entry name" value="FATC_dom"/>
</dbReference>
<feature type="domain" description="FAT" evidence="20">
    <location>
        <begin position="1727"/>
        <end position="2323"/>
    </location>
</feature>
<organism evidence="22 23">
    <name type="scientific">Kazachstania africana (strain ATCC 22294 / BCRC 22015 / CBS 2517 / CECT 1963 / NBRC 1671 / NRRL Y-8276)</name>
    <name type="common">Yeast</name>
    <name type="synonym">Kluyveromyces africanus</name>
    <dbReference type="NCBI Taxonomy" id="1071382"/>
    <lineage>
        <taxon>Eukaryota</taxon>
        <taxon>Fungi</taxon>
        <taxon>Dikarya</taxon>
        <taxon>Ascomycota</taxon>
        <taxon>Saccharomycotina</taxon>
        <taxon>Saccharomycetes</taxon>
        <taxon>Saccharomycetales</taxon>
        <taxon>Saccharomycetaceae</taxon>
        <taxon>Kazachstania</taxon>
    </lineage>
</organism>
<dbReference type="EMBL" id="HE650832">
    <property type="protein sequence ID" value="CCF60800.1"/>
    <property type="molecule type" value="Genomic_DNA"/>
</dbReference>
<keyword evidence="10 18" id="KW-0227">DNA damage</keyword>
<keyword evidence="6 18" id="KW-0158">Chromosome</keyword>
<dbReference type="eggNOG" id="KOG0892">
    <property type="taxonomic scope" value="Eukaryota"/>
</dbReference>
<keyword evidence="9 18" id="KW-0547">Nucleotide-binding</keyword>
<evidence type="ECO:0000256" key="4">
    <source>
        <dbReference type="ARBA" id="ARBA00012513"/>
    </source>
</evidence>
<dbReference type="Gene3D" id="1.10.1070.11">
    <property type="entry name" value="Phosphatidylinositol 3-/4-kinase, catalytic domain"/>
    <property type="match status" value="1"/>
</dbReference>
<dbReference type="PROSITE" id="PS50290">
    <property type="entry name" value="PI3_4_KINASE_3"/>
    <property type="match status" value="1"/>
</dbReference>
<evidence type="ECO:0000256" key="18">
    <source>
        <dbReference type="RuleBase" id="RU365027"/>
    </source>
</evidence>
<dbReference type="InParanoid" id="H2B2F0"/>
<feature type="domain" description="PI3K/PI4K catalytic" evidence="19">
    <location>
        <begin position="2431"/>
        <end position="2742"/>
    </location>
</feature>
<keyword evidence="15 18" id="KW-0539">Nucleus</keyword>
<dbReference type="FunCoup" id="H2B2F0">
    <property type="interactions" value="120"/>
</dbReference>
<dbReference type="Proteomes" id="UP000005220">
    <property type="component" value="Chromosome 12"/>
</dbReference>
<dbReference type="SMART" id="SM00146">
    <property type="entry name" value="PI3Kc"/>
    <property type="match status" value="1"/>
</dbReference>
<keyword evidence="8 18" id="KW-0808">Transferase</keyword>
<keyword evidence="23" id="KW-1185">Reference proteome</keyword>
<evidence type="ECO:0000256" key="1">
    <source>
        <dbReference type="ARBA" id="ARBA00004123"/>
    </source>
</evidence>
<dbReference type="GO" id="GO:0006302">
    <property type="term" value="P:double-strand break repair"/>
    <property type="evidence" value="ECO:0007669"/>
    <property type="project" value="EnsemblFungi"/>
</dbReference>
<comment type="similarity">
    <text evidence="3 18">Belongs to the PI3/PI4-kinase family. ATM subfamily.</text>
</comment>
<comment type="catalytic activity">
    <reaction evidence="16 18">
        <text>L-threonyl-[protein] + ATP = O-phospho-L-threonyl-[protein] + ADP + H(+)</text>
        <dbReference type="Rhea" id="RHEA:46608"/>
        <dbReference type="Rhea" id="RHEA-COMP:11060"/>
        <dbReference type="Rhea" id="RHEA-COMP:11605"/>
        <dbReference type="ChEBI" id="CHEBI:15378"/>
        <dbReference type="ChEBI" id="CHEBI:30013"/>
        <dbReference type="ChEBI" id="CHEBI:30616"/>
        <dbReference type="ChEBI" id="CHEBI:61977"/>
        <dbReference type="ChEBI" id="CHEBI:456216"/>
        <dbReference type="EC" id="2.7.11.1"/>
    </reaction>
</comment>
<reference evidence="22 23" key="1">
    <citation type="journal article" date="2011" name="Proc. Natl. Acad. Sci. U.S.A.">
        <title>Evolutionary erosion of yeast sex chromosomes by mating-type switching accidents.</title>
        <authorList>
            <person name="Gordon J.L."/>
            <person name="Armisen D."/>
            <person name="Proux-Wera E."/>
            <person name="Oheigeartaigh S.S."/>
            <person name="Byrne K.P."/>
            <person name="Wolfe K.H."/>
        </authorList>
    </citation>
    <scope>NUCLEOTIDE SEQUENCE [LARGE SCALE GENOMIC DNA]</scope>
    <source>
        <strain evidence="23">ATCC 22294 / BCRC 22015 / CBS 2517 / CECT 1963 / NBRC 1671 / NRRL Y-8276</strain>
    </source>
</reference>
<evidence type="ECO:0000256" key="15">
    <source>
        <dbReference type="ARBA" id="ARBA00023242"/>
    </source>
</evidence>
<name>H2B2F0_KAZAF</name>
<evidence type="ECO:0000313" key="23">
    <source>
        <dbReference type="Proteomes" id="UP000005220"/>
    </source>
</evidence>
<evidence type="ECO:0000256" key="3">
    <source>
        <dbReference type="ARBA" id="ARBA00010769"/>
    </source>
</evidence>
<evidence type="ECO:0000259" key="19">
    <source>
        <dbReference type="PROSITE" id="PS50290"/>
    </source>
</evidence>
<dbReference type="PROSITE" id="PS51189">
    <property type="entry name" value="FAT"/>
    <property type="match status" value="1"/>
</dbReference>
<dbReference type="STRING" id="1071382.H2B2F0"/>
<gene>
    <name evidence="22" type="primary">KAFR0L01900</name>
    <name evidence="22" type="ORF">KAFR_0L01900</name>
</gene>
<keyword evidence="7 18" id="KW-0723">Serine/threonine-protein kinase</keyword>
<evidence type="ECO:0000256" key="9">
    <source>
        <dbReference type="ARBA" id="ARBA00022741"/>
    </source>
</evidence>
<dbReference type="FunFam" id="3.30.1010.10:FF:000032">
    <property type="entry name" value="Serine/threonine-protein kinase TEL1"/>
    <property type="match status" value="1"/>
</dbReference>
<dbReference type="Gene3D" id="3.30.1010.10">
    <property type="entry name" value="Phosphatidylinositol 3-kinase Catalytic Subunit, Chain A, domain 4"/>
    <property type="match status" value="1"/>
</dbReference>
<sequence length="2783" mass="320679">MNRLNIVEVLNQLNSSKIKERNHALDELTTILKQEPDAIPTKALAVTAEHLIEALDLEERRYSEIRDIPSDTNRGKLSLIENRVSTTGYVIRLFIEKTSSRFKTRTLELLLVAIPELIIKDGHDNLLASVSSQLSYGMLLLVESELFKSKFQCHKWISIADKICEFLDKQVKTSINDRSCINFLSIISALLSLDSIALYECSVNIIETIISFLRKSKKESGTTRLILEIINKLVVKTHCLNVKEVLVLINEAMTYGLAIDESSNELIQLEFALFDYFSSGLLRNNMPCGVGVEIEDPENAKELFLSQLREYLVLRLLSYKSTALQLDELEFEDHFSQRKSTPFEFDNFQLKKSSSALPWLKLLSLYELLVTYFVNSTESEGVIPLFKKRKSQAGYASMISASSNIQSFISKCLADDSVIPLRLLGLQLLMIDCSLTIYSQDELKGFKELTLKQLDAPSLLVWSLACLSILLSEQELNLSNYEVIKLFKVCLPLVNSQENCKISCVLIARMIKYSKVTVEDNQLTTQIFDIYELSAFYGPAIVSNESFQFWYYLHYYGEAFKSRDGSFAEHKILQWLQKRITQLELLDISQCFFNRFIAWLCQKNINNNNDDRIYHADMQRDTGQSIDLYLAWINNEVFRDFLLQSKVSNKIRKIKKDRKPIPKTVHRCQAQNIILQILDLIDQKKTSGMQSGLSCLFEILRAVNSLVGDYSYTEFLVSIKTSASLVFSTLNFQEKDDFANFFKELAKSDLPIHILSDILDLRTIFLKYKQFLMKAGFSEDWNSQEHNNYSQSALVETKVFGRKKNDLTIISELHVSIIALCRLYRHSNVQECLSIFGEFVTGLSSQLFFEAFSTLLLSFEEIGGFEEELHCSNLEHLTELIGTHFLSVKYNTANYSIYHLSKFLDLTRAYWVNQHDSSLHEDCCDILNWIIMRFEDGSFSGVGAICSVSKLLLHLLMYHNLTQAKIKGKKQRIFATFISCLTRLDRATIATQIDEIVSYMNTVSYKNQYIIFSELKSLFKSPCESLEAASTYAYVMSKVTIVSYPFMVYSITELLTYNSEKVSLFYAKASLREILFVNRLRDEKQLFDVIKFDILSHWIIETKPSRTDTTSIWQVEFFGFTDLTELFSRYSVEIGALYLAYGSENTTIMEYFRQLGKSDLSEILKDTFFLTIPLSYVQFGIQGKIHDVGAQLLGKNMVRYNKKFRISLFKWLLCFIDLGSLGDLKAHLQKEGHKSILLDQIPQLLSSTLKYKFPLNITLHKALELLDNFSLDKLPLVEARLISLWILADLRKSKFPVEKARCLRQLSFILVLFPPLFLDPLLMSVALRSLSKILCDPFVHDETANIISVILTRCFSENIDIANNLSEVYLQVFHCMKREDFRCSDALKNTLSEIRNFETLSHFRIWKYCGDVIKGEPLTTKVLDFDEFVNATECAVENLSLMSVLFSYIKWPKLHEPAISPSSIGIQNLISLDVPSFYISDNFRLWTAYYVSEYQLELDMNANGPNTHQFNRIEFSTLKTDVGSLNSLHNIFLDFIQEATILQNARVVFLCDIILSNIIHLYSQEQVGIIREKYLDYRTCSNTLEKESLDSMIGPILLEDNAIFLSKHYLENKILYEDWLLSFISGLLKSLAISFPYTEIFYILCQESISFSESILPTLLALVLYYDPKDSMSHYEEMLAKTSHLLKVSDSDKKIRIIVQLVTVIRSGSRKGDRVCQNLYSKLDLEALCKLMSEARYLKFSYMLFEETSMSRDLPLNIQLLLEIYEKLDDIDLLSGLPSAHSLQDAFSSIRKSDPDSWKGFLFSSAKFDCAYNGNLQIDEKYLVHSLESNGLYALTSIFSRATQGRVTNESYEWSLQLNNWDLPLPEKIDSKESALYYSLKRNMNEPNSFSDNLKQSLIQIIDSKPYFEDVKEWLSSVREVSMMRELVSSYGSPDRIASMFQKYDFLDQQELSRLNFSEYKNDIQWRYSFSNAAMLNNKIIKKPDSVELQLISLFQLASCIKCAVFSAAPQDALRNSFMMETLLELNRKSMSMDENIMKVYERQHLFLSTKSLWESGEFKAPINILKDLLSESLDFYSSFNSRYRSLSPFFLVSQDEVRAYLVKWTSDSRLESATNIYDKYISEREITIDDHELRADVLYIYGEFLGKQIRKLQENGSITETESRCDASLTDLKKLRVIYTDKSLPETERKEAKRHYNKVHLQYNADKEILNSLFKQREKFAWNALHFYLKVLVFTNKYDSDGIDKFCGLWFEYDTNLEINKLLYKEIGTVPSWKFLPWVNQIASKLSSETSEFQKPLQLTMKRLLYKLPYDSLYSIMSIRLYRMHIASDETMVQRVEAAERILKELQSYEKGAFYKDYVLPVQEFCEKSVDLANIQASRSASVFSLDKLSDGRYWTDRLYGHKLPLPTSYTHILSSADGKKERPYIISVNKEVAVTSTGISLPKIVTFTISDGSVQRVLMKGSNDDLRQDAIMEQVFQQVNNILRRSKDLKKLHLGIRTYKVIPLGPKAGIIEFVANSIALHEILSKLHKNDNVKFEQARKLMRSVQMKGNSERLDMYTTITREIRPQLRNFFFDSFTDPDEWFVAKKNYVKGIAATSIVGHMLGLGDRHLNNILLDSSTGEPIHIDLGVAFDQGKLLPIPELVPFRLTRDIIDGFGVTGTDGLFTKSCEQVYSVLRKEYEKVMCVLNVLKWDPLYSWVMSPMKKHKHLLEDDDEIYGELSSSKPSSSGKDHNNESYRALKSVEDKLIGNGLSVEATIQDLIQEATNPENLAVIYMGWSPFY</sequence>
<dbReference type="EC" id="2.7.11.1" evidence="4 18"/>
<dbReference type="HOGENOM" id="CLU_000178_8_1_1"/>
<dbReference type="InterPro" id="IPR038980">
    <property type="entry name" value="ATM_plant"/>
</dbReference>
<comment type="catalytic activity">
    <reaction evidence="17">
        <text>L-seryl-[protein] + ATP = O-phospho-L-seryl-[protein] + ADP + H(+)</text>
        <dbReference type="Rhea" id="RHEA:17989"/>
        <dbReference type="Rhea" id="RHEA-COMP:9863"/>
        <dbReference type="Rhea" id="RHEA-COMP:11604"/>
        <dbReference type="ChEBI" id="CHEBI:15378"/>
        <dbReference type="ChEBI" id="CHEBI:29999"/>
        <dbReference type="ChEBI" id="CHEBI:30616"/>
        <dbReference type="ChEBI" id="CHEBI:83421"/>
        <dbReference type="ChEBI" id="CHEBI:456216"/>
        <dbReference type="EC" id="2.7.11.1"/>
    </reaction>
</comment>
<dbReference type="GO" id="GO:0070273">
    <property type="term" value="F:phosphatidylinositol-4-phosphate binding"/>
    <property type="evidence" value="ECO:0007669"/>
    <property type="project" value="EnsemblFungi"/>
</dbReference>
<evidence type="ECO:0000256" key="14">
    <source>
        <dbReference type="ARBA" id="ARBA00022895"/>
    </source>
</evidence>
<evidence type="ECO:0000256" key="6">
    <source>
        <dbReference type="ARBA" id="ARBA00022454"/>
    </source>
</evidence>
<dbReference type="InterPro" id="IPR021668">
    <property type="entry name" value="TAN"/>
</dbReference>
<dbReference type="PANTHER" id="PTHR37079">
    <property type="entry name" value="SERINE/THREONINE-PROTEIN KINASE ATM"/>
    <property type="match status" value="1"/>
</dbReference>
<dbReference type="RefSeq" id="XP_003959935.1">
    <property type="nucleotide sequence ID" value="XM_003959886.1"/>
</dbReference>
<dbReference type="InterPro" id="IPR000403">
    <property type="entry name" value="PI3/4_kinase_cat_dom"/>
</dbReference>
<dbReference type="GO" id="GO:0005524">
    <property type="term" value="F:ATP binding"/>
    <property type="evidence" value="ECO:0007669"/>
    <property type="project" value="UniProtKB-KW"/>
</dbReference>
<dbReference type="GeneID" id="13887008"/>
<dbReference type="KEGG" id="kaf:KAFR_0L01900"/>
<evidence type="ECO:0000259" key="20">
    <source>
        <dbReference type="PROSITE" id="PS51189"/>
    </source>
</evidence>
<dbReference type="GO" id="GO:0006325">
    <property type="term" value="P:chromatin organization"/>
    <property type="evidence" value="ECO:0007669"/>
    <property type="project" value="UniProtKB-KW"/>
</dbReference>
<keyword evidence="13 18" id="KW-0156">Chromatin regulator</keyword>
<dbReference type="GO" id="GO:0000723">
    <property type="term" value="P:telomere maintenance"/>
    <property type="evidence" value="ECO:0007669"/>
    <property type="project" value="EnsemblFungi"/>
</dbReference>
<evidence type="ECO:0000256" key="10">
    <source>
        <dbReference type="ARBA" id="ARBA00022763"/>
    </source>
</evidence>
<dbReference type="InterPro" id="IPR014009">
    <property type="entry name" value="PIK_FAT"/>
</dbReference>
<comment type="function">
    <text evidence="18">Serine/threonine protein kinase which activates checkpoint signaling upon genotoxic stresses such as ionizing radiation (IR), ultraviolet light (UV), or DNA replication stalling, thereby acting as a DNA damage sensor. Recognizes the substrate consensus sequence [ST]-Q. Phosphorylates histone H2A to form H2AS128ph (gamma-H2A) at sites of DNA damage, involved in the regulation of DNA damage response mechanism. Required for the control of telomere length and genome stability.</text>
</comment>
<feature type="domain" description="FATC" evidence="21">
    <location>
        <begin position="2751"/>
        <end position="2783"/>
    </location>
</feature>
<dbReference type="PROSITE" id="PS00916">
    <property type="entry name" value="PI3_4_KINASE_2"/>
    <property type="match status" value="1"/>
</dbReference>
<dbReference type="PANTHER" id="PTHR37079:SF4">
    <property type="entry name" value="SERINE_THREONINE-PROTEIN KINASE ATM"/>
    <property type="match status" value="1"/>
</dbReference>
<dbReference type="OrthoDB" id="381190at2759"/>
<protein>
    <recommendedName>
        <fullName evidence="5 18">Serine/threonine-protein kinase Tel1</fullName>
        <ecNumber evidence="4 18">2.7.11.1</ecNumber>
    </recommendedName>
</protein>
<dbReference type="InterPro" id="IPR011009">
    <property type="entry name" value="Kinase-like_dom_sf"/>
</dbReference>
<dbReference type="InterPro" id="IPR018936">
    <property type="entry name" value="PI3/4_kinase_CS"/>
</dbReference>
<proteinExistence type="inferred from homology"/>
<dbReference type="CDD" id="cd05171">
    <property type="entry name" value="PIKKc_ATM"/>
    <property type="match status" value="1"/>
</dbReference>
<evidence type="ECO:0000256" key="5">
    <source>
        <dbReference type="ARBA" id="ARBA00014619"/>
    </source>
</evidence>
<dbReference type="Pfam" id="PF11640">
    <property type="entry name" value="TAN"/>
    <property type="match status" value="1"/>
</dbReference>
<dbReference type="Pfam" id="PF02260">
    <property type="entry name" value="FATC"/>
    <property type="match status" value="1"/>
</dbReference>
<evidence type="ECO:0000259" key="21">
    <source>
        <dbReference type="PROSITE" id="PS51190"/>
    </source>
</evidence>
<dbReference type="SMART" id="SM01343">
    <property type="entry name" value="FATC"/>
    <property type="match status" value="1"/>
</dbReference>
<dbReference type="GO" id="GO:0000781">
    <property type="term" value="C:chromosome, telomeric region"/>
    <property type="evidence" value="ECO:0007669"/>
    <property type="project" value="UniProtKB-SubCell"/>
</dbReference>
<evidence type="ECO:0000256" key="13">
    <source>
        <dbReference type="ARBA" id="ARBA00022853"/>
    </source>
</evidence>
<dbReference type="InterPro" id="IPR044107">
    <property type="entry name" value="PIKKc_ATM"/>
</dbReference>
<dbReference type="GO" id="GO:0042770">
    <property type="term" value="P:signal transduction in response to DNA damage"/>
    <property type="evidence" value="ECO:0007669"/>
    <property type="project" value="EnsemblFungi"/>
</dbReference>
<dbReference type="InterPro" id="IPR036940">
    <property type="entry name" value="PI3/4_kinase_cat_sf"/>
</dbReference>
<dbReference type="GO" id="GO:0005634">
    <property type="term" value="C:nucleus"/>
    <property type="evidence" value="ECO:0007669"/>
    <property type="project" value="UniProtKB-SubCell"/>
</dbReference>
<dbReference type="GO" id="GO:0004674">
    <property type="term" value="F:protein serine/threonine kinase activity"/>
    <property type="evidence" value="ECO:0007669"/>
    <property type="project" value="UniProtKB-KW"/>
</dbReference>
<dbReference type="GO" id="GO:0106310">
    <property type="term" value="F:protein serine kinase activity"/>
    <property type="evidence" value="ECO:0007669"/>
    <property type="project" value="RHEA"/>
</dbReference>
<evidence type="ECO:0000256" key="2">
    <source>
        <dbReference type="ARBA" id="ARBA00004574"/>
    </source>
</evidence>
<dbReference type="GO" id="GO:0042162">
    <property type="term" value="F:telomeric DNA binding"/>
    <property type="evidence" value="ECO:0007669"/>
    <property type="project" value="EnsemblFungi"/>
</dbReference>
<dbReference type="Pfam" id="PF00454">
    <property type="entry name" value="PI3_PI4_kinase"/>
    <property type="match status" value="1"/>
</dbReference>
<keyword evidence="12 18" id="KW-0067">ATP-binding</keyword>
<evidence type="ECO:0000256" key="8">
    <source>
        <dbReference type="ARBA" id="ARBA00022679"/>
    </source>
</evidence>
<evidence type="ECO:0000313" key="22">
    <source>
        <dbReference type="EMBL" id="CCF60800.1"/>
    </source>
</evidence>
<evidence type="ECO:0000256" key="7">
    <source>
        <dbReference type="ARBA" id="ARBA00022527"/>
    </source>
</evidence>
<dbReference type="SMART" id="SM01342">
    <property type="entry name" value="TAN"/>
    <property type="match status" value="1"/>
</dbReference>
<comment type="subcellular location">
    <subcellularLocation>
        <location evidence="2 18">Chromosome</location>
        <location evidence="2 18">Telomere</location>
    </subcellularLocation>
    <subcellularLocation>
        <location evidence="1 18">Nucleus</location>
    </subcellularLocation>
</comment>
<evidence type="ECO:0000256" key="12">
    <source>
        <dbReference type="ARBA" id="ARBA00022840"/>
    </source>
</evidence>
<dbReference type="PROSITE" id="PS51190">
    <property type="entry name" value="FATC"/>
    <property type="match status" value="1"/>
</dbReference>
<keyword evidence="11 18" id="KW-0418">Kinase</keyword>
<dbReference type="SUPFAM" id="SSF56112">
    <property type="entry name" value="Protein kinase-like (PK-like)"/>
    <property type="match status" value="1"/>
</dbReference>
<accession>H2B2F0</accession>
<keyword evidence="14 18" id="KW-0779">Telomere</keyword>
<evidence type="ECO:0000256" key="16">
    <source>
        <dbReference type="ARBA" id="ARBA00047899"/>
    </source>
</evidence>